<gene>
    <name evidence="5" type="ORF">INF20_06415</name>
</gene>
<evidence type="ECO:0000256" key="2">
    <source>
        <dbReference type="ARBA" id="ARBA00022598"/>
    </source>
</evidence>
<comment type="similarity">
    <text evidence="1">Belongs to the ATP-dependent AMP-binding enzyme family.</text>
</comment>
<dbReference type="Pfam" id="PF13193">
    <property type="entry name" value="AMP-binding_C"/>
    <property type="match status" value="1"/>
</dbReference>
<protein>
    <submittedName>
        <fullName evidence="5">Acyl--CoA ligase</fullName>
    </submittedName>
</protein>
<evidence type="ECO:0000259" key="3">
    <source>
        <dbReference type="Pfam" id="PF00501"/>
    </source>
</evidence>
<dbReference type="EMBL" id="JADCKA010000011">
    <property type="protein sequence ID" value="MBE5035905.1"/>
    <property type="molecule type" value="Genomic_DNA"/>
</dbReference>
<evidence type="ECO:0000313" key="5">
    <source>
        <dbReference type="EMBL" id="MBE5035905.1"/>
    </source>
</evidence>
<dbReference type="InterPro" id="IPR000873">
    <property type="entry name" value="AMP-dep_synth/lig_dom"/>
</dbReference>
<dbReference type="RefSeq" id="WP_226385553.1">
    <property type="nucleotide sequence ID" value="NZ_JADCKA010000011.1"/>
</dbReference>
<dbReference type="GO" id="GO:0016874">
    <property type="term" value="F:ligase activity"/>
    <property type="evidence" value="ECO:0007669"/>
    <property type="project" value="UniProtKB-KW"/>
</dbReference>
<dbReference type="SUPFAM" id="SSF56801">
    <property type="entry name" value="Acetyl-CoA synthetase-like"/>
    <property type="match status" value="1"/>
</dbReference>
<dbReference type="InterPro" id="IPR025110">
    <property type="entry name" value="AMP-bd_C"/>
</dbReference>
<reference evidence="5 6" key="1">
    <citation type="submission" date="2020-10" db="EMBL/GenBank/DDBJ databases">
        <title>ChiBAC.</title>
        <authorList>
            <person name="Zenner C."/>
            <person name="Hitch T.C.A."/>
            <person name="Clavel T."/>
        </authorList>
    </citation>
    <scope>NUCLEOTIDE SEQUENCE [LARGE SCALE GENOMIC DNA]</scope>
    <source>
        <strain evidence="5 6">DSM 108706</strain>
    </source>
</reference>
<dbReference type="Gene3D" id="3.40.50.12780">
    <property type="entry name" value="N-terminal domain of ligase-like"/>
    <property type="match status" value="1"/>
</dbReference>
<dbReference type="InterPro" id="IPR042099">
    <property type="entry name" value="ANL_N_sf"/>
</dbReference>
<organism evidence="5 6">
    <name type="scientific">Gallibacter intestinalis</name>
    <dbReference type="NCBI Taxonomy" id="2779356"/>
    <lineage>
        <taxon>Bacteria</taxon>
        <taxon>Bacillati</taxon>
        <taxon>Bacillota</taxon>
        <taxon>Clostridia</taxon>
        <taxon>Eubacteriales</taxon>
        <taxon>Eubacteriaceae</taxon>
        <taxon>Gallibacter</taxon>
    </lineage>
</organism>
<sequence>MRFIEKTIGQVLDMRAECTPNKPALVVEDGIYTWKDIRNIVNCICGEMLEMGIKKGDHVGIIGINSDSWIFHYFAAVKLGAVAVLFNTRFTRAEIERCVALTELRHFYYSRNFEDIRYEDIMEQLLYPKSTVRSCCFMEKTYEQWQTIAKEGESIDIKPSEDYRATASILFTSGTTGNSKGVQLTHYSLMNNAIAMAENMGWNEDDRMLTTVPLFHTFGITGCILAMLHSCYGMLLLQSTRSIDIFNAIQKHKCTIMNGVPTMFLAMLRNEHRKEYDISSVRSGIIAGSQIFPQDYLDICDMFDGIELQPSYGQTETSPCVTICRPDDSPDIKANTVGRPIPGVEIRTMKKGADKPCGINVEGEIQVRGYNVMEGYVANPEETKNVFTDDGWLKTGDLGYIREDGNLVVTGRFKNLIIRGGENISPVEIERAIKEVIGKAEVKVFGVPTIVLQEEIVACIEGKGSEDDKQKIIDHLKGRISGYKIPKYIFFIEDMPRNSTGKINEKFLKNKIIADINGETRKGRTR</sequence>
<dbReference type="Proteomes" id="UP001516588">
    <property type="component" value="Unassembled WGS sequence"/>
</dbReference>
<dbReference type="Pfam" id="PF00501">
    <property type="entry name" value="AMP-binding"/>
    <property type="match status" value="1"/>
</dbReference>
<dbReference type="PROSITE" id="PS00455">
    <property type="entry name" value="AMP_BINDING"/>
    <property type="match status" value="1"/>
</dbReference>
<dbReference type="PANTHER" id="PTHR43201">
    <property type="entry name" value="ACYL-COA SYNTHETASE"/>
    <property type="match status" value="1"/>
</dbReference>
<dbReference type="InterPro" id="IPR020845">
    <property type="entry name" value="AMP-binding_CS"/>
</dbReference>
<keyword evidence="6" id="KW-1185">Reference proteome</keyword>
<evidence type="ECO:0000256" key="1">
    <source>
        <dbReference type="ARBA" id="ARBA00006432"/>
    </source>
</evidence>
<dbReference type="Gene3D" id="3.30.300.30">
    <property type="match status" value="1"/>
</dbReference>
<dbReference type="PANTHER" id="PTHR43201:SF5">
    <property type="entry name" value="MEDIUM-CHAIN ACYL-COA LIGASE ACSF2, MITOCHONDRIAL"/>
    <property type="match status" value="1"/>
</dbReference>
<feature type="domain" description="AMP-binding enzyme C-terminal" evidence="4">
    <location>
        <begin position="428"/>
        <end position="502"/>
    </location>
</feature>
<accession>A0ABR9QZ86</accession>
<feature type="domain" description="AMP-dependent synthetase/ligase" evidence="3">
    <location>
        <begin position="13"/>
        <end position="376"/>
    </location>
</feature>
<comment type="caution">
    <text evidence="5">The sequence shown here is derived from an EMBL/GenBank/DDBJ whole genome shotgun (WGS) entry which is preliminary data.</text>
</comment>
<name>A0ABR9QZ86_9FIRM</name>
<evidence type="ECO:0000259" key="4">
    <source>
        <dbReference type="Pfam" id="PF13193"/>
    </source>
</evidence>
<dbReference type="InterPro" id="IPR045851">
    <property type="entry name" value="AMP-bd_C_sf"/>
</dbReference>
<proteinExistence type="inferred from homology"/>
<evidence type="ECO:0000313" key="6">
    <source>
        <dbReference type="Proteomes" id="UP001516588"/>
    </source>
</evidence>
<keyword evidence="2 5" id="KW-0436">Ligase</keyword>